<keyword evidence="8" id="KW-0547">Nucleotide-binding</keyword>
<dbReference type="SMART" id="SM00387">
    <property type="entry name" value="HATPase_c"/>
    <property type="match status" value="1"/>
</dbReference>
<feature type="domain" description="Histidine kinase" evidence="7">
    <location>
        <begin position="310"/>
        <end position="483"/>
    </location>
</feature>
<evidence type="ECO:0000313" key="8">
    <source>
        <dbReference type="EMBL" id="MDX8153413.1"/>
    </source>
</evidence>
<comment type="catalytic activity">
    <reaction evidence="1">
        <text>ATP + protein L-histidine = ADP + protein N-phospho-L-histidine.</text>
        <dbReference type="EC" id="2.7.13.3"/>
    </reaction>
</comment>
<name>A0ABU4VNK9_9ACTN</name>
<dbReference type="InterPro" id="IPR005467">
    <property type="entry name" value="His_kinase_dom"/>
</dbReference>
<dbReference type="Pfam" id="PF02518">
    <property type="entry name" value="HATPase_c"/>
    <property type="match status" value="1"/>
</dbReference>
<dbReference type="Gene3D" id="3.30.565.10">
    <property type="entry name" value="Histidine kinase-like ATPase, C-terminal domain"/>
    <property type="match status" value="1"/>
</dbReference>
<dbReference type="PRINTS" id="PR00344">
    <property type="entry name" value="BCTRLSENSOR"/>
</dbReference>
<dbReference type="PROSITE" id="PS50042">
    <property type="entry name" value="CNMP_BINDING_3"/>
    <property type="match status" value="1"/>
</dbReference>
<dbReference type="RefSeq" id="WP_319955564.1">
    <property type="nucleotide sequence ID" value="NZ_JAXAVX010000014.1"/>
</dbReference>
<dbReference type="EMBL" id="JAXAVX010000014">
    <property type="protein sequence ID" value="MDX8153413.1"/>
    <property type="molecule type" value="Genomic_DNA"/>
</dbReference>
<gene>
    <name evidence="8" type="ORF">SK069_17575</name>
</gene>
<keyword evidence="4" id="KW-0902">Two-component regulatory system</keyword>
<keyword evidence="9" id="KW-1185">Reference proteome</keyword>
<dbReference type="EC" id="2.7.13.3" evidence="2"/>
<dbReference type="InterPro" id="IPR000595">
    <property type="entry name" value="cNMP-bd_dom"/>
</dbReference>
<evidence type="ECO:0000313" key="9">
    <source>
        <dbReference type="Proteomes" id="UP001277761"/>
    </source>
</evidence>
<evidence type="ECO:0000256" key="5">
    <source>
        <dbReference type="SAM" id="MobiDB-lite"/>
    </source>
</evidence>
<dbReference type="PANTHER" id="PTHR43065:SF48">
    <property type="entry name" value="HISTIDINE KINASE"/>
    <property type="match status" value="1"/>
</dbReference>
<dbReference type="InterPro" id="IPR004358">
    <property type="entry name" value="Sig_transdc_His_kin-like_C"/>
</dbReference>
<evidence type="ECO:0000259" key="7">
    <source>
        <dbReference type="PROSITE" id="PS50109"/>
    </source>
</evidence>
<dbReference type="PANTHER" id="PTHR43065">
    <property type="entry name" value="SENSOR HISTIDINE KINASE"/>
    <property type="match status" value="1"/>
</dbReference>
<feature type="compositionally biased region" description="Acidic residues" evidence="5">
    <location>
        <begin position="1"/>
        <end position="11"/>
    </location>
</feature>
<keyword evidence="3" id="KW-0418">Kinase</keyword>
<dbReference type="Gene3D" id="1.10.287.130">
    <property type="match status" value="1"/>
</dbReference>
<dbReference type="InterPro" id="IPR003594">
    <property type="entry name" value="HATPase_dom"/>
</dbReference>
<dbReference type="PROSITE" id="PS50109">
    <property type="entry name" value="HIS_KIN"/>
    <property type="match status" value="1"/>
</dbReference>
<dbReference type="SUPFAM" id="SSF51206">
    <property type="entry name" value="cAMP-binding domain-like"/>
    <property type="match status" value="1"/>
</dbReference>
<dbReference type="CDD" id="cd00038">
    <property type="entry name" value="CAP_ED"/>
    <property type="match status" value="1"/>
</dbReference>
<dbReference type="InterPro" id="IPR036890">
    <property type="entry name" value="HATPase_C_sf"/>
</dbReference>
<evidence type="ECO:0000256" key="1">
    <source>
        <dbReference type="ARBA" id="ARBA00000085"/>
    </source>
</evidence>
<dbReference type="Pfam" id="PF00027">
    <property type="entry name" value="cNMP_binding"/>
    <property type="match status" value="1"/>
</dbReference>
<organism evidence="8 9">
    <name type="scientific">Patulibacter brassicae</name>
    <dbReference type="NCBI Taxonomy" id="1705717"/>
    <lineage>
        <taxon>Bacteria</taxon>
        <taxon>Bacillati</taxon>
        <taxon>Actinomycetota</taxon>
        <taxon>Thermoleophilia</taxon>
        <taxon>Solirubrobacterales</taxon>
        <taxon>Patulibacteraceae</taxon>
        <taxon>Patulibacter</taxon>
    </lineage>
</organism>
<evidence type="ECO:0000256" key="2">
    <source>
        <dbReference type="ARBA" id="ARBA00012438"/>
    </source>
</evidence>
<keyword evidence="3" id="KW-0808">Transferase</keyword>
<accession>A0ABU4VNK9</accession>
<evidence type="ECO:0000259" key="6">
    <source>
        <dbReference type="PROSITE" id="PS50042"/>
    </source>
</evidence>
<evidence type="ECO:0000256" key="3">
    <source>
        <dbReference type="ARBA" id="ARBA00022777"/>
    </source>
</evidence>
<reference evidence="8 9" key="1">
    <citation type="submission" date="2023-11" db="EMBL/GenBank/DDBJ databases">
        <authorList>
            <person name="Xu M."/>
            <person name="Jiang T."/>
        </authorList>
    </citation>
    <scope>NUCLEOTIDE SEQUENCE [LARGE SCALE GENOMIC DNA]</scope>
    <source>
        <strain evidence="8 9">SD</strain>
    </source>
</reference>
<feature type="region of interest" description="Disordered" evidence="5">
    <location>
        <begin position="1"/>
        <end position="21"/>
    </location>
</feature>
<dbReference type="Gene3D" id="2.60.120.10">
    <property type="entry name" value="Jelly Rolls"/>
    <property type="match status" value="1"/>
</dbReference>
<protein>
    <recommendedName>
        <fullName evidence="2">histidine kinase</fullName>
        <ecNumber evidence="2">2.7.13.3</ecNumber>
    </recommendedName>
</protein>
<feature type="domain" description="Cyclic nucleotide-binding" evidence="6">
    <location>
        <begin position="33"/>
        <end position="152"/>
    </location>
</feature>
<dbReference type="InterPro" id="IPR014710">
    <property type="entry name" value="RmlC-like_jellyroll"/>
</dbReference>
<proteinExistence type="predicted"/>
<keyword evidence="8" id="KW-0067">ATP-binding</keyword>
<dbReference type="GO" id="GO:0005524">
    <property type="term" value="F:ATP binding"/>
    <property type="evidence" value="ECO:0007669"/>
    <property type="project" value="UniProtKB-KW"/>
</dbReference>
<sequence>MTTVEEPDEPPADIGLPDAPPGIDPAELRAVDLFDGLDDEQLARWAAVAIPVDLPAGTIVAAQGRPPVGVHLLLRGTVQNVMFDAGRREPTGLQVAPTWMGAVAVVLDGVHAVQMQLVEDGRIAVIPAEDFRRIVYEQPVVRERVLSKVSPVAQRMAAVGQNRERLAGLGRMAAGLAHELNNPAAAAQRAAAHLAHAIESVSGAMGEFVAAGISLESAQGLVALQQRAIAHAAACTALDALDAADAEDDLQDRLEDLGVERAWKIVEPLARGGADDAWVDEVVALAGPAAGPAFHWIAATLAAQGLASELQESTARISSLVGAIKSYAYVDRGEIVEVDVHEGLETTLVVMGHKLKRTRIEVVRDYDRTLPKLMARGPELNQVWTNLIDNAIQALGESGTITISTRRDGPCVLVDVSDDGPGMPPEVRERVFESFFTTKDVGQGTGLGLSTARSIVVDRHDGSLTVDSEPGRTTFHVWIPFEPGARGPAAPEPIA</sequence>
<dbReference type="InterPro" id="IPR018490">
    <property type="entry name" value="cNMP-bd_dom_sf"/>
</dbReference>
<dbReference type="SUPFAM" id="SSF55874">
    <property type="entry name" value="ATPase domain of HSP90 chaperone/DNA topoisomerase II/histidine kinase"/>
    <property type="match status" value="1"/>
</dbReference>
<comment type="caution">
    <text evidence="8">The sequence shown here is derived from an EMBL/GenBank/DDBJ whole genome shotgun (WGS) entry which is preliminary data.</text>
</comment>
<dbReference type="Proteomes" id="UP001277761">
    <property type="component" value="Unassembled WGS sequence"/>
</dbReference>
<evidence type="ECO:0000256" key="4">
    <source>
        <dbReference type="ARBA" id="ARBA00023012"/>
    </source>
</evidence>